<dbReference type="Proteomes" id="UP000784294">
    <property type="component" value="Unassembled WGS sequence"/>
</dbReference>
<gene>
    <name evidence="2" type="ORF">PXEA_LOCUS35066</name>
</gene>
<dbReference type="PANTHER" id="PTHR33066:SF2">
    <property type="entry name" value="FILAGGRIN-2-LIKE"/>
    <property type="match status" value="1"/>
</dbReference>
<dbReference type="SUPFAM" id="SSF47823">
    <property type="entry name" value="lambda integrase-like, N-terminal domain"/>
    <property type="match status" value="1"/>
</dbReference>
<organism evidence="2 3">
    <name type="scientific">Protopolystoma xenopodis</name>
    <dbReference type="NCBI Taxonomy" id="117903"/>
    <lineage>
        <taxon>Eukaryota</taxon>
        <taxon>Metazoa</taxon>
        <taxon>Spiralia</taxon>
        <taxon>Lophotrochozoa</taxon>
        <taxon>Platyhelminthes</taxon>
        <taxon>Monogenea</taxon>
        <taxon>Polyopisthocotylea</taxon>
        <taxon>Polystomatidea</taxon>
        <taxon>Polystomatidae</taxon>
        <taxon>Protopolystoma</taxon>
    </lineage>
</organism>
<keyword evidence="3" id="KW-1185">Reference proteome</keyword>
<comment type="caution">
    <text evidence="2">The sequence shown here is derived from an EMBL/GenBank/DDBJ whole genome shotgun (WGS) entry which is preliminary data.</text>
</comment>
<evidence type="ECO:0008006" key="4">
    <source>
        <dbReference type="Google" id="ProtNLM"/>
    </source>
</evidence>
<evidence type="ECO:0000256" key="1">
    <source>
        <dbReference type="ARBA" id="ARBA00023125"/>
    </source>
</evidence>
<dbReference type="OrthoDB" id="10064229at2759"/>
<accession>A0A448XPF5</accession>
<dbReference type="Gene3D" id="1.10.150.130">
    <property type="match status" value="1"/>
</dbReference>
<dbReference type="AlphaFoldDB" id="A0A448XPF5"/>
<dbReference type="InterPro" id="IPR010998">
    <property type="entry name" value="Integrase_recombinase_N"/>
</dbReference>
<proteinExistence type="predicted"/>
<sequence>MEIERQIMKGKGLSEKAINTLLASRKTSTSNTYYRICNVFFDWCNTHGGNFLQPASESIIEFLQQGLDKGLSLNTLKGHISALSALTSVRWASHPLVIRFIQAIKHLKPNCRDKVPPWDLPLVLKVLMSDPFEPIEEIPLSTLTLKMVLLLAIVSAKRVCELHALSISGKNLSFFADKAVFKLEDKFLPKVVSDFHLNQLVVLPTFFPNPQNEEQLSWHNLDVVRCLKCYLKRTESIRSTTALFVFPEGIRKGKKASKNILAKWIKDCINRAYSLTDKASQRL</sequence>
<keyword evidence="1" id="KW-0238">DNA-binding</keyword>
<dbReference type="EMBL" id="CAAALY010270200">
    <property type="protein sequence ID" value="VEL41626.1"/>
    <property type="molecule type" value="Genomic_DNA"/>
</dbReference>
<reference evidence="2" key="1">
    <citation type="submission" date="2018-11" db="EMBL/GenBank/DDBJ databases">
        <authorList>
            <consortium name="Pathogen Informatics"/>
        </authorList>
    </citation>
    <scope>NUCLEOTIDE SEQUENCE</scope>
</reference>
<dbReference type="GO" id="GO:0003677">
    <property type="term" value="F:DNA binding"/>
    <property type="evidence" value="ECO:0007669"/>
    <property type="project" value="UniProtKB-KW"/>
</dbReference>
<evidence type="ECO:0000313" key="3">
    <source>
        <dbReference type="Proteomes" id="UP000784294"/>
    </source>
</evidence>
<evidence type="ECO:0000313" key="2">
    <source>
        <dbReference type="EMBL" id="VEL41626.1"/>
    </source>
</evidence>
<protein>
    <recommendedName>
        <fullName evidence="4">Core-binding (CB) domain-containing protein</fullName>
    </recommendedName>
</protein>
<dbReference type="PANTHER" id="PTHR33066">
    <property type="entry name" value="INTEGRASE_SAM-LIKE_N DOMAIN-CONTAINING PROTEIN"/>
    <property type="match status" value="1"/>
</dbReference>
<name>A0A448XPF5_9PLAT</name>